<name>A0A0A9HKP5_ARUDO</name>
<evidence type="ECO:0000313" key="1">
    <source>
        <dbReference type="EMBL" id="JAE35431.1"/>
    </source>
</evidence>
<sequence>MPISTHSIFTMTTNPCMYANSITPAWILLD</sequence>
<organism evidence="1">
    <name type="scientific">Arundo donax</name>
    <name type="common">Giant reed</name>
    <name type="synonym">Donax arundinaceus</name>
    <dbReference type="NCBI Taxonomy" id="35708"/>
    <lineage>
        <taxon>Eukaryota</taxon>
        <taxon>Viridiplantae</taxon>
        <taxon>Streptophyta</taxon>
        <taxon>Embryophyta</taxon>
        <taxon>Tracheophyta</taxon>
        <taxon>Spermatophyta</taxon>
        <taxon>Magnoliopsida</taxon>
        <taxon>Liliopsida</taxon>
        <taxon>Poales</taxon>
        <taxon>Poaceae</taxon>
        <taxon>PACMAD clade</taxon>
        <taxon>Arundinoideae</taxon>
        <taxon>Arundineae</taxon>
        <taxon>Arundo</taxon>
    </lineage>
</organism>
<accession>A0A0A9HKP5</accession>
<proteinExistence type="predicted"/>
<dbReference type="AlphaFoldDB" id="A0A0A9HKP5"/>
<reference evidence="1" key="2">
    <citation type="journal article" date="2015" name="Data Brief">
        <title>Shoot transcriptome of the giant reed, Arundo donax.</title>
        <authorList>
            <person name="Barrero R.A."/>
            <person name="Guerrero F.D."/>
            <person name="Moolhuijzen P."/>
            <person name="Goolsby J.A."/>
            <person name="Tidwell J."/>
            <person name="Bellgard S.E."/>
            <person name="Bellgard M.I."/>
        </authorList>
    </citation>
    <scope>NUCLEOTIDE SEQUENCE</scope>
    <source>
        <tissue evidence="1">Shoot tissue taken approximately 20 cm above the soil surface</tissue>
    </source>
</reference>
<protein>
    <submittedName>
        <fullName evidence="1">Uncharacterized protein</fullName>
    </submittedName>
</protein>
<dbReference type="EMBL" id="GBRH01162465">
    <property type="protein sequence ID" value="JAE35431.1"/>
    <property type="molecule type" value="Transcribed_RNA"/>
</dbReference>
<reference evidence="1" key="1">
    <citation type="submission" date="2014-09" db="EMBL/GenBank/DDBJ databases">
        <authorList>
            <person name="Magalhaes I.L.F."/>
            <person name="Oliveira U."/>
            <person name="Santos F.R."/>
            <person name="Vidigal T.H.D.A."/>
            <person name="Brescovit A.D."/>
            <person name="Santos A.J."/>
        </authorList>
    </citation>
    <scope>NUCLEOTIDE SEQUENCE</scope>
    <source>
        <tissue evidence="1">Shoot tissue taken approximately 20 cm above the soil surface</tissue>
    </source>
</reference>